<dbReference type="InterPro" id="IPR026612">
    <property type="entry name" value="STRA6-like"/>
</dbReference>
<evidence type="ECO:0000313" key="11">
    <source>
        <dbReference type="RefSeq" id="XP_055871248.1"/>
    </source>
</evidence>
<feature type="transmembrane region" description="Helical" evidence="9">
    <location>
        <begin position="267"/>
        <end position="290"/>
    </location>
</feature>
<keyword evidence="7" id="KW-0675">Receptor</keyword>
<dbReference type="GeneID" id="106070757"/>
<feature type="compositionally biased region" description="Polar residues" evidence="8">
    <location>
        <begin position="563"/>
        <end position="572"/>
    </location>
</feature>
<keyword evidence="6 9" id="KW-0472">Membrane</keyword>
<comment type="subcellular location">
    <subcellularLocation>
        <location evidence="1">Cell membrane</location>
        <topology evidence="1">Multi-pass membrane protein</topology>
    </subcellularLocation>
</comment>
<evidence type="ECO:0000256" key="4">
    <source>
        <dbReference type="ARBA" id="ARBA00022692"/>
    </source>
</evidence>
<feature type="compositionally biased region" description="Basic and acidic residues" evidence="8">
    <location>
        <begin position="631"/>
        <end position="641"/>
    </location>
</feature>
<feature type="transmembrane region" description="Helical" evidence="9">
    <location>
        <begin position="59"/>
        <end position="76"/>
    </location>
</feature>
<evidence type="ECO:0000256" key="8">
    <source>
        <dbReference type="SAM" id="MobiDB-lite"/>
    </source>
</evidence>
<proteinExistence type="predicted"/>
<feature type="transmembrane region" description="Helical" evidence="9">
    <location>
        <begin position="470"/>
        <end position="499"/>
    </location>
</feature>
<dbReference type="PANTHER" id="PTHR21444">
    <property type="entry name" value="COILED-COIL DOMAIN-CONTAINING PROTEIN 180"/>
    <property type="match status" value="1"/>
</dbReference>
<keyword evidence="5 9" id="KW-1133">Transmembrane helix</keyword>
<keyword evidence="3" id="KW-1003">Cell membrane</keyword>
<keyword evidence="10" id="KW-1185">Reference proteome</keyword>
<dbReference type="AlphaFoldDB" id="A0A9W2Z8C6"/>
<gene>
    <name evidence="11" type="primary">LOC106070757</name>
</gene>
<protein>
    <submittedName>
        <fullName evidence="11">Stimulated by retinoic acid gene 6 protein-like isoform X1</fullName>
    </submittedName>
</protein>
<evidence type="ECO:0000256" key="3">
    <source>
        <dbReference type="ARBA" id="ARBA00022475"/>
    </source>
</evidence>
<dbReference type="Pfam" id="PF14752">
    <property type="entry name" value="RBP_receptor"/>
    <property type="match status" value="1"/>
</dbReference>
<feature type="region of interest" description="Disordered" evidence="8">
    <location>
        <begin position="555"/>
        <end position="587"/>
    </location>
</feature>
<dbReference type="GO" id="GO:0005886">
    <property type="term" value="C:plasma membrane"/>
    <property type="evidence" value="ECO:0007669"/>
    <property type="project" value="UniProtKB-SubCell"/>
</dbReference>
<feature type="transmembrane region" description="Helical" evidence="9">
    <location>
        <begin position="379"/>
        <end position="406"/>
    </location>
</feature>
<name>A0A9W2Z8C6_BIOGL</name>
<feature type="transmembrane region" description="Helical" evidence="9">
    <location>
        <begin position="418"/>
        <end position="438"/>
    </location>
</feature>
<evidence type="ECO:0000256" key="1">
    <source>
        <dbReference type="ARBA" id="ARBA00004651"/>
    </source>
</evidence>
<feature type="region of interest" description="Disordered" evidence="8">
    <location>
        <begin position="631"/>
        <end position="656"/>
    </location>
</feature>
<dbReference type="RefSeq" id="XP_055871248.1">
    <property type="nucleotide sequence ID" value="XM_056015273.1"/>
</dbReference>
<dbReference type="GO" id="GO:0034632">
    <property type="term" value="F:retinol transmembrane transporter activity"/>
    <property type="evidence" value="ECO:0007669"/>
    <property type="project" value="InterPro"/>
</dbReference>
<feature type="transmembrane region" description="Helical" evidence="9">
    <location>
        <begin position="88"/>
        <end position="112"/>
    </location>
</feature>
<dbReference type="PANTHER" id="PTHR21444:SF15">
    <property type="entry name" value="RECEPTOR FOR RETINOL UPTAKE STRA6"/>
    <property type="match status" value="1"/>
</dbReference>
<keyword evidence="2" id="KW-0813">Transport</keyword>
<evidence type="ECO:0000256" key="6">
    <source>
        <dbReference type="ARBA" id="ARBA00023136"/>
    </source>
</evidence>
<evidence type="ECO:0000256" key="2">
    <source>
        <dbReference type="ARBA" id="ARBA00022448"/>
    </source>
</evidence>
<evidence type="ECO:0000313" key="10">
    <source>
        <dbReference type="Proteomes" id="UP001165740"/>
    </source>
</evidence>
<evidence type="ECO:0000256" key="9">
    <source>
        <dbReference type="SAM" id="Phobius"/>
    </source>
</evidence>
<dbReference type="GO" id="GO:0071939">
    <property type="term" value="P:vitamin A import into cell"/>
    <property type="evidence" value="ECO:0007669"/>
    <property type="project" value="TreeGrafter"/>
</dbReference>
<dbReference type="OrthoDB" id="2376984at2759"/>
<accession>A0A9W2Z8C6</accession>
<feature type="transmembrane region" description="Helical" evidence="9">
    <location>
        <begin position="310"/>
        <end position="336"/>
    </location>
</feature>
<dbReference type="OMA" id="RFIYMLV"/>
<organism evidence="10 11">
    <name type="scientific">Biomphalaria glabrata</name>
    <name type="common">Bloodfluke planorb</name>
    <name type="synonym">Freshwater snail</name>
    <dbReference type="NCBI Taxonomy" id="6526"/>
    <lineage>
        <taxon>Eukaryota</taxon>
        <taxon>Metazoa</taxon>
        <taxon>Spiralia</taxon>
        <taxon>Lophotrochozoa</taxon>
        <taxon>Mollusca</taxon>
        <taxon>Gastropoda</taxon>
        <taxon>Heterobranchia</taxon>
        <taxon>Euthyneura</taxon>
        <taxon>Panpulmonata</taxon>
        <taxon>Hygrophila</taxon>
        <taxon>Lymnaeoidea</taxon>
        <taxon>Planorbidae</taxon>
        <taxon>Biomphalaria</taxon>
    </lineage>
</organism>
<evidence type="ECO:0000256" key="7">
    <source>
        <dbReference type="ARBA" id="ARBA00023170"/>
    </source>
</evidence>
<feature type="transmembrane region" description="Helical" evidence="9">
    <location>
        <begin position="6"/>
        <end position="26"/>
    </location>
</feature>
<sequence>MTLEDFNIYYVNNWILIPAAFIILFLSFLEKRTYRPDVCNGRPALVIPLPFLDGYENRLAYSVAFLTIMNTFVSLLTSQNTINIDIPLWGRALIVYMQAFVGCLTCFPFFACLSTRYRVAGAIICIVYSIVWLSLSVVSIAKEANDVTNMTIWSIDLSDNVMNRIVVAKALLLGLPNVLSYSLLICCCVYILYRCFTTKMYFNKHVNIILRPHQEEHVRWVFKKSKTPLTYEELTEKPKLTFIQRMHNEKKLRLFTNFPFFKYPTKILAMVCVQIGVVYWMGTLLTFSTIKIAYECYHLAKTFVSIDYNHIIIFSVCGAIGLFTAITNSFIHIFVATRNYRYHLLKIYQGEKEFAVKFEESSQFLLTSSMIYPGYQMSFLVWGCAIAFGFVFLLLLFIVETFYLLAIEDLLKDMLLNIVQVLSFPVTTIILFYLQMLLSKKVLLQEKMKVSDKHPPLNINNRKLFELINYYSLFTNMAVGLATCLLRIILSTFFGVFAVGRLDKSVFTRDRETFDRGYKSYLSMLLVDNAHNNPSMRVFAHLLWTRVLSRRLRQRRPTESFNDKSPLTSSTQNKRKSNTDSTSLDSPMSNPWTFCEYVEEFRLSNKSRKRWFLAYTLMNNMELRKLRKHELAKSLKSEHQPKTSSLESSLKEEKST</sequence>
<reference evidence="11" key="1">
    <citation type="submission" date="2025-08" db="UniProtKB">
        <authorList>
            <consortium name="RefSeq"/>
        </authorList>
    </citation>
    <scope>IDENTIFICATION</scope>
</reference>
<dbReference type="Proteomes" id="UP001165740">
    <property type="component" value="Chromosome 1"/>
</dbReference>
<feature type="transmembrane region" description="Helical" evidence="9">
    <location>
        <begin position="119"/>
        <end position="141"/>
    </location>
</feature>
<dbReference type="GO" id="GO:0038023">
    <property type="term" value="F:signaling receptor activity"/>
    <property type="evidence" value="ECO:0007669"/>
    <property type="project" value="InterPro"/>
</dbReference>
<evidence type="ECO:0000256" key="5">
    <source>
        <dbReference type="ARBA" id="ARBA00022989"/>
    </source>
</evidence>
<feature type="transmembrane region" description="Helical" evidence="9">
    <location>
        <begin position="170"/>
        <end position="193"/>
    </location>
</feature>
<keyword evidence="4 9" id="KW-0812">Transmembrane</keyword>